<evidence type="ECO:0000313" key="7">
    <source>
        <dbReference type="Proteomes" id="UP000580250"/>
    </source>
</evidence>
<protein>
    <recommendedName>
        <fullName evidence="4">Copper transport protein</fullName>
    </recommendedName>
</protein>
<evidence type="ECO:0000256" key="1">
    <source>
        <dbReference type="ARBA" id="ARBA00022692"/>
    </source>
</evidence>
<feature type="transmembrane region" description="Helical" evidence="4">
    <location>
        <begin position="206"/>
        <end position="226"/>
    </location>
</feature>
<keyword evidence="1 4" id="KW-0812">Transmembrane</keyword>
<keyword evidence="2 4" id="KW-1133">Transmembrane helix</keyword>
<feature type="region of interest" description="Disordered" evidence="5">
    <location>
        <begin position="235"/>
        <end position="263"/>
    </location>
</feature>
<keyword evidence="3 4" id="KW-0472">Membrane</keyword>
<keyword evidence="4" id="KW-0186">Copper</keyword>
<dbReference type="AlphaFoldDB" id="A0A6V7UU45"/>
<dbReference type="EMBL" id="CAJEWN010000113">
    <property type="protein sequence ID" value="CAD2165832.1"/>
    <property type="molecule type" value="Genomic_DNA"/>
</dbReference>
<evidence type="ECO:0000313" key="6">
    <source>
        <dbReference type="EMBL" id="CAD2165832.1"/>
    </source>
</evidence>
<dbReference type="PANTHER" id="PTHR12483">
    <property type="entry name" value="SOLUTE CARRIER FAMILY 31 COPPER TRANSPORTERS"/>
    <property type="match status" value="1"/>
</dbReference>
<gene>
    <name evidence="6" type="ORF">MENT_LOCUS17418</name>
</gene>
<comment type="caution">
    <text evidence="6">The sequence shown here is derived from an EMBL/GenBank/DDBJ whole genome shotgun (WGS) entry which is preliminary data.</text>
</comment>
<dbReference type="Proteomes" id="UP000580250">
    <property type="component" value="Unassembled WGS sequence"/>
</dbReference>
<evidence type="ECO:0000256" key="3">
    <source>
        <dbReference type="ARBA" id="ARBA00023136"/>
    </source>
</evidence>
<reference evidence="6 7" key="1">
    <citation type="submission" date="2020-08" db="EMBL/GenBank/DDBJ databases">
        <authorList>
            <person name="Koutsovoulos G."/>
            <person name="Danchin GJ E."/>
        </authorList>
    </citation>
    <scope>NUCLEOTIDE SEQUENCE [LARGE SCALE GENOMIC DNA]</scope>
</reference>
<sequence>MLTTVLNTNLNNSTTIITTTTNSSLIAWLKRWPKEFVRFLISPPSISDAMPDSGPWKYDYENSVLHFGEHEYVVFYFWKMGSGLGLAASMLVVSLVAILHEAVLGLRFILEREQTLLNSQKQQQKQSISTIRINERIPSTSTNNRYINEQNINEENLIEENLTIKSELKNIFRRTFTRNRMIQAFLYACQWGLFIFAFVLVPSGTFNIPLILAALTGKTIGYLLFIGSPAMESVERIPPSPTTNGGSSEGLQLGRTRKSLRSF</sequence>
<name>A0A6V7UU45_MELEN</name>
<evidence type="ECO:0000256" key="5">
    <source>
        <dbReference type="SAM" id="MobiDB-lite"/>
    </source>
</evidence>
<dbReference type="OrthoDB" id="161814at2759"/>
<comment type="subcellular location">
    <subcellularLocation>
        <location evidence="4">Membrane</location>
        <topology evidence="4">Multi-pass membrane protein</topology>
    </subcellularLocation>
</comment>
<dbReference type="GO" id="GO:0005375">
    <property type="term" value="F:copper ion transmembrane transporter activity"/>
    <property type="evidence" value="ECO:0007669"/>
    <property type="project" value="UniProtKB-UniRule"/>
</dbReference>
<evidence type="ECO:0000256" key="4">
    <source>
        <dbReference type="RuleBase" id="RU367022"/>
    </source>
</evidence>
<proteinExistence type="inferred from homology"/>
<comment type="similarity">
    <text evidence="4">Belongs to the copper transporter (Ctr) (TC 1.A.56) family. SLC31A subfamily.</text>
</comment>
<dbReference type="InterPro" id="IPR007274">
    <property type="entry name" value="Cop_transporter"/>
</dbReference>
<dbReference type="Pfam" id="PF04145">
    <property type="entry name" value="Ctr"/>
    <property type="match status" value="1"/>
</dbReference>
<keyword evidence="4" id="KW-0187">Copper transport</keyword>
<dbReference type="PANTHER" id="PTHR12483:SF106">
    <property type="entry name" value="COPPER TRANSPORT PROTEIN"/>
    <property type="match status" value="1"/>
</dbReference>
<feature type="transmembrane region" description="Helical" evidence="4">
    <location>
        <begin position="86"/>
        <end position="110"/>
    </location>
</feature>
<keyword evidence="4" id="KW-0406">Ion transport</keyword>
<dbReference type="GO" id="GO:0016020">
    <property type="term" value="C:membrane"/>
    <property type="evidence" value="ECO:0007669"/>
    <property type="project" value="UniProtKB-SubCell"/>
</dbReference>
<accession>A0A6V7UU45</accession>
<feature type="transmembrane region" description="Helical" evidence="4">
    <location>
        <begin position="181"/>
        <end position="200"/>
    </location>
</feature>
<evidence type="ECO:0000256" key="2">
    <source>
        <dbReference type="ARBA" id="ARBA00022989"/>
    </source>
</evidence>
<keyword evidence="4" id="KW-0813">Transport</keyword>
<organism evidence="6 7">
    <name type="scientific">Meloidogyne enterolobii</name>
    <name type="common">Root-knot nematode worm</name>
    <name type="synonym">Meloidogyne mayaguensis</name>
    <dbReference type="NCBI Taxonomy" id="390850"/>
    <lineage>
        <taxon>Eukaryota</taxon>
        <taxon>Metazoa</taxon>
        <taxon>Ecdysozoa</taxon>
        <taxon>Nematoda</taxon>
        <taxon>Chromadorea</taxon>
        <taxon>Rhabditida</taxon>
        <taxon>Tylenchina</taxon>
        <taxon>Tylenchomorpha</taxon>
        <taxon>Tylenchoidea</taxon>
        <taxon>Meloidogynidae</taxon>
        <taxon>Meloidogyninae</taxon>
        <taxon>Meloidogyne</taxon>
    </lineage>
</organism>